<evidence type="ECO:0000256" key="3">
    <source>
        <dbReference type="ARBA" id="ARBA00022827"/>
    </source>
</evidence>
<sequence>MREVVHVRAGVGFDCDVLVVGGGIVGLSTAYAITRASPGTRVTVLEKEGGPARHQTGRNSGVIHSGIYYRPGSLKARYAVRGAAEMVAFCAEYGVPHAVTGKLIVATERAELPRLHALVQRGRENGIPVRELGAAQIAEYEPEVRGLAAIHVGTTGICDYGEVARRLAEASGAEIRYGARVAHIDRRPERGVAVRTVTATGGDVVRARVLVNCAGLHCDEVARLTGDDPGMRIVPFRGEYYTLTRPELVRGLVYPVPDPAFPFLGVHLTRGIDGTVHLGPNAVPALAREGYDWGVVRPREVAATAAWPGAWHMARRHWRYGAGELRRSLSKTAFTGAVQRLLPAITPTDLAPSPAGVRAQAVLRDGTLVDDFLIKESPRAIHVLNAPSPAATASLPIGREVARRALAVLHQDREPLQPRGRTHP</sequence>
<dbReference type="GO" id="GO:0005737">
    <property type="term" value="C:cytoplasm"/>
    <property type="evidence" value="ECO:0007669"/>
    <property type="project" value="TreeGrafter"/>
</dbReference>
<protein>
    <submittedName>
        <fullName evidence="7">L-2-hydroxyglutarate oxidase</fullName>
        <ecNumber evidence="7">1.1.3.-</ecNumber>
    </submittedName>
</protein>
<evidence type="ECO:0000259" key="6">
    <source>
        <dbReference type="Pfam" id="PF01266"/>
    </source>
</evidence>
<gene>
    <name evidence="7" type="primary">lhgO</name>
    <name evidence="7" type="ORF">AB5J58_22350</name>
</gene>
<dbReference type="Pfam" id="PF01266">
    <property type="entry name" value="DAO"/>
    <property type="match status" value="1"/>
</dbReference>
<evidence type="ECO:0000256" key="4">
    <source>
        <dbReference type="ARBA" id="ARBA00023002"/>
    </source>
</evidence>
<evidence type="ECO:0000256" key="5">
    <source>
        <dbReference type="ARBA" id="ARBA00037941"/>
    </source>
</evidence>
<dbReference type="PANTHER" id="PTHR43104">
    <property type="entry name" value="L-2-HYDROXYGLUTARATE DEHYDROGENASE, MITOCHONDRIAL"/>
    <property type="match status" value="1"/>
</dbReference>
<accession>A0AB39MC81</accession>
<dbReference type="NCBIfam" id="NF008726">
    <property type="entry name" value="PRK11728.1"/>
    <property type="match status" value="1"/>
</dbReference>
<comment type="cofactor">
    <cofactor evidence="1">
        <name>FAD</name>
        <dbReference type="ChEBI" id="CHEBI:57692"/>
    </cofactor>
</comment>
<evidence type="ECO:0000256" key="2">
    <source>
        <dbReference type="ARBA" id="ARBA00022630"/>
    </source>
</evidence>
<evidence type="ECO:0000256" key="1">
    <source>
        <dbReference type="ARBA" id="ARBA00001974"/>
    </source>
</evidence>
<dbReference type="EC" id="1.1.3.-" evidence="7"/>
<reference evidence="7" key="1">
    <citation type="submission" date="2024-07" db="EMBL/GenBank/DDBJ databases">
        <authorList>
            <person name="Yu S.T."/>
        </authorList>
    </citation>
    <scope>NUCLEOTIDE SEQUENCE</scope>
    <source>
        <strain evidence="7">R08</strain>
    </source>
</reference>
<feature type="domain" description="FAD dependent oxidoreductase" evidence="6">
    <location>
        <begin position="16"/>
        <end position="404"/>
    </location>
</feature>
<dbReference type="EMBL" id="CP163431">
    <property type="protein sequence ID" value="XDQ02741.1"/>
    <property type="molecule type" value="Genomic_DNA"/>
</dbReference>
<name>A0AB39MC81_9ACTN</name>
<dbReference type="Gene3D" id="3.30.9.10">
    <property type="entry name" value="D-Amino Acid Oxidase, subunit A, domain 2"/>
    <property type="match status" value="1"/>
</dbReference>
<keyword evidence="3" id="KW-0274">FAD</keyword>
<dbReference type="InterPro" id="IPR006076">
    <property type="entry name" value="FAD-dep_OxRdtase"/>
</dbReference>
<comment type="similarity">
    <text evidence="5">Belongs to the L2HGDH family.</text>
</comment>
<dbReference type="RefSeq" id="WP_369188837.1">
    <property type="nucleotide sequence ID" value="NZ_CP163431.1"/>
</dbReference>
<organism evidence="7">
    <name type="scientific">Streptomyces sp. R08</name>
    <dbReference type="NCBI Taxonomy" id="3238624"/>
    <lineage>
        <taxon>Bacteria</taxon>
        <taxon>Bacillati</taxon>
        <taxon>Actinomycetota</taxon>
        <taxon>Actinomycetes</taxon>
        <taxon>Kitasatosporales</taxon>
        <taxon>Streptomycetaceae</taxon>
        <taxon>Streptomyces</taxon>
    </lineage>
</organism>
<dbReference type="InterPro" id="IPR036188">
    <property type="entry name" value="FAD/NAD-bd_sf"/>
</dbReference>
<dbReference type="PANTHER" id="PTHR43104:SF2">
    <property type="entry name" value="L-2-HYDROXYGLUTARATE DEHYDROGENASE, MITOCHONDRIAL"/>
    <property type="match status" value="1"/>
</dbReference>
<dbReference type="SUPFAM" id="SSF51905">
    <property type="entry name" value="FAD/NAD(P)-binding domain"/>
    <property type="match status" value="1"/>
</dbReference>
<dbReference type="Gene3D" id="3.50.50.60">
    <property type="entry name" value="FAD/NAD(P)-binding domain"/>
    <property type="match status" value="1"/>
</dbReference>
<dbReference type="AlphaFoldDB" id="A0AB39MC81"/>
<evidence type="ECO:0000313" key="7">
    <source>
        <dbReference type="EMBL" id="XDQ02741.1"/>
    </source>
</evidence>
<keyword evidence="4 7" id="KW-0560">Oxidoreductase</keyword>
<keyword evidence="2" id="KW-0285">Flavoprotein</keyword>
<dbReference type="GO" id="GO:0047545">
    <property type="term" value="F:(S)-2-hydroxyglutarate dehydrogenase activity"/>
    <property type="evidence" value="ECO:0007669"/>
    <property type="project" value="TreeGrafter"/>
</dbReference>
<proteinExistence type="inferred from homology"/>